<keyword evidence="5 12" id="KW-0255">Endonuclease</keyword>
<dbReference type="InterPro" id="IPR012337">
    <property type="entry name" value="RNaseH-like_sf"/>
</dbReference>
<dbReference type="AlphaFoldDB" id="A0A1M4VEQ5"/>
<dbReference type="PANTHER" id="PTHR30194:SF3">
    <property type="entry name" value="CROSSOVER JUNCTION ENDODEOXYRIBONUCLEASE RUVC"/>
    <property type="match status" value="1"/>
</dbReference>
<name>A0A1M4VEQ5_9BACL</name>
<keyword evidence="13" id="KW-1185">Reference proteome</keyword>
<proteinExistence type="inferred from homology"/>
<dbReference type="RefSeq" id="WP_073153828.1">
    <property type="nucleotide sequence ID" value="NZ_FQVL01000002.1"/>
</dbReference>
<evidence type="ECO:0000256" key="9">
    <source>
        <dbReference type="ARBA" id="ARBA00023125"/>
    </source>
</evidence>
<protein>
    <submittedName>
        <fullName evidence="12">Holliday junction endonuclease RuvC</fullName>
    </submittedName>
</protein>
<comment type="similarity">
    <text evidence="1">Belongs to the RuvC family.</text>
</comment>
<dbReference type="GO" id="GO:0046872">
    <property type="term" value="F:metal ion binding"/>
    <property type="evidence" value="ECO:0007669"/>
    <property type="project" value="UniProtKB-KW"/>
</dbReference>
<keyword evidence="2" id="KW-0963">Cytoplasm</keyword>
<evidence type="ECO:0000256" key="1">
    <source>
        <dbReference type="ARBA" id="ARBA00009518"/>
    </source>
</evidence>
<dbReference type="Pfam" id="PF02075">
    <property type="entry name" value="RuvC"/>
    <property type="match status" value="1"/>
</dbReference>
<dbReference type="GO" id="GO:0006281">
    <property type="term" value="P:DNA repair"/>
    <property type="evidence" value="ECO:0007669"/>
    <property type="project" value="UniProtKB-KW"/>
</dbReference>
<sequence>MLGLDLSLSSPGYAVIEAKKGVYKLLEVGHIKAKPKHTLTQKLKRIQYHISRLILDYDIDVVVIESGYVRHNQATKAIQRVVGAVYSILDCEVKELPPTTIKKRVAGTGKASKEEVQKVVSQMLGNYQFENEDESDACAVCIAFLIGEDDN</sequence>
<dbReference type="PROSITE" id="PS01321">
    <property type="entry name" value="RUVC"/>
    <property type="match status" value="1"/>
</dbReference>
<dbReference type="PANTHER" id="PTHR30194">
    <property type="entry name" value="CROSSOVER JUNCTION ENDODEOXYRIBONUCLEASE RUVC"/>
    <property type="match status" value="1"/>
</dbReference>
<gene>
    <name evidence="12" type="ORF">SAMN05444392_102321</name>
</gene>
<evidence type="ECO:0000256" key="7">
    <source>
        <dbReference type="ARBA" id="ARBA00022801"/>
    </source>
</evidence>
<evidence type="ECO:0000256" key="6">
    <source>
        <dbReference type="ARBA" id="ARBA00022763"/>
    </source>
</evidence>
<organism evidence="12 13">
    <name type="scientific">Seinonella peptonophila</name>
    <dbReference type="NCBI Taxonomy" id="112248"/>
    <lineage>
        <taxon>Bacteria</taxon>
        <taxon>Bacillati</taxon>
        <taxon>Bacillota</taxon>
        <taxon>Bacilli</taxon>
        <taxon>Bacillales</taxon>
        <taxon>Thermoactinomycetaceae</taxon>
        <taxon>Seinonella</taxon>
    </lineage>
</organism>
<evidence type="ECO:0000313" key="12">
    <source>
        <dbReference type="EMBL" id="SHE67320.1"/>
    </source>
</evidence>
<evidence type="ECO:0000256" key="8">
    <source>
        <dbReference type="ARBA" id="ARBA00022842"/>
    </source>
</evidence>
<dbReference type="SUPFAM" id="SSF53098">
    <property type="entry name" value="Ribonuclease H-like"/>
    <property type="match status" value="1"/>
</dbReference>
<dbReference type="Proteomes" id="UP000184476">
    <property type="component" value="Unassembled WGS sequence"/>
</dbReference>
<dbReference type="STRING" id="112248.SAMN05444392_102321"/>
<accession>A0A1M4VEQ5</accession>
<evidence type="ECO:0000256" key="11">
    <source>
        <dbReference type="ARBA" id="ARBA00023204"/>
    </source>
</evidence>
<evidence type="ECO:0000256" key="3">
    <source>
        <dbReference type="ARBA" id="ARBA00022722"/>
    </source>
</evidence>
<dbReference type="PRINTS" id="PR00696">
    <property type="entry name" value="RSOLVASERUVC"/>
</dbReference>
<keyword evidence="4" id="KW-0479">Metal-binding</keyword>
<dbReference type="InterPro" id="IPR020563">
    <property type="entry name" value="X-over_junc_endoDNase_Mg_BS"/>
</dbReference>
<dbReference type="Gene3D" id="3.30.420.10">
    <property type="entry name" value="Ribonuclease H-like superfamily/Ribonuclease H"/>
    <property type="match status" value="1"/>
</dbReference>
<dbReference type="GO" id="GO:0006310">
    <property type="term" value="P:DNA recombination"/>
    <property type="evidence" value="ECO:0007669"/>
    <property type="project" value="UniProtKB-KW"/>
</dbReference>
<keyword evidence="11" id="KW-0234">DNA repair</keyword>
<evidence type="ECO:0000313" key="13">
    <source>
        <dbReference type="Proteomes" id="UP000184476"/>
    </source>
</evidence>
<keyword evidence="7" id="KW-0378">Hydrolase</keyword>
<evidence type="ECO:0000256" key="5">
    <source>
        <dbReference type="ARBA" id="ARBA00022759"/>
    </source>
</evidence>
<keyword evidence="8" id="KW-0460">Magnesium</keyword>
<keyword evidence="3" id="KW-0540">Nuclease</keyword>
<dbReference type="InterPro" id="IPR002176">
    <property type="entry name" value="X-over_junc_endoDNase_RuvC"/>
</dbReference>
<dbReference type="EMBL" id="FQVL01000002">
    <property type="protein sequence ID" value="SHE67320.1"/>
    <property type="molecule type" value="Genomic_DNA"/>
</dbReference>
<keyword evidence="10" id="KW-0233">DNA recombination</keyword>
<dbReference type="OrthoDB" id="2938977at2"/>
<evidence type="ECO:0000256" key="4">
    <source>
        <dbReference type="ARBA" id="ARBA00022723"/>
    </source>
</evidence>
<keyword evidence="6" id="KW-0227">DNA damage</keyword>
<dbReference type="GO" id="GO:0003677">
    <property type="term" value="F:DNA binding"/>
    <property type="evidence" value="ECO:0007669"/>
    <property type="project" value="UniProtKB-KW"/>
</dbReference>
<evidence type="ECO:0000256" key="2">
    <source>
        <dbReference type="ARBA" id="ARBA00022490"/>
    </source>
</evidence>
<evidence type="ECO:0000256" key="10">
    <source>
        <dbReference type="ARBA" id="ARBA00023172"/>
    </source>
</evidence>
<dbReference type="InterPro" id="IPR036397">
    <property type="entry name" value="RNaseH_sf"/>
</dbReference>
<dbReference type="GO" id="GO:0008821">
    <property type="term" value="F:crossover junction DNA endonuclease activity"/>
    <property type="evidence" value="ECO:0007669"/>
    <property type="project" value="InterPro"/>
</dbReference>
<reference evidence="12 13" key="1">
    <citation type="submission" date="2016-11" db="EMBL/GenBank/DDBJ databases">
        <authorList>
            <person name="Jaros S."/>
            <person name="Januszkiewicz K."/>
            <person name="Wedrychowicz H."/>
        </authorList>
    </citation>
    <scope>NUCLEOTIDE SEQUENCE [LARGE SCALE GENOMIC DNA]</scope>
    <source>
        <strain evidence="12 13">DSM 44666</strain>
    </source>
</reference>
<keyword evidence="9" id="KW-0238">DNA-binding</keyword>